<dbReference type="AlphaFoldDB" id="A0AAV7PG48"/>
<dbReference type="EMBL" id="JANPWB010000011">
    <property type="protein sequence ID" value="KAJ1125839.1"/>
    <property type="molecule type" value="Genomic_DNA"/>
</dbReference>
<dbReference type="SUPFAM" id="SSF57302">
    <property type="entry name" value="Snake toxin-like"/>
    <property type="match status" value="1"/>
</dbReference>
<organism evidence="1 2">
    <name type="scientific">Pleurodeles waltl</name>
    <name type="common">Iberian ribbed newt</name>
    <dbReference type="NCBI Taxonomy" id="8319"/>
    <lineage>
        <taxon>Eukaryota</taxon>
        <taxon>Metazoa</taxon>
        <taxon>Chordata</taxon>
        <taxon>Craniata</taxon>
        <taxon>Vertebrata</taxon>
        <taxon>Euteleostomi</taxon>
        <taxon>Amphibia</taxon>
        <taxon>Batrachia</taxon>
        <taxon>Caudata</taxon>
        <taxon>Salamandroidea</taxon>
        <taxon>Salamandridae</taxon>
        <taxon>Pleurodelinae</taxon>
        <taxon>Pleurodeles</taxon>
    </lineage>
</organism>
<name>A0AAV7PG48_PLEWA</name>
<gene>
    <name evidence="1" type="ORF">NDU88_004256</name>
</gene>
<keyword evidence="2" id="KW-1185">Reference proteome</keyword>
<reference evidence="1" key="1">
    <citation type="journal article" date="2022" name="bioRxiv">
        <title>Sequencing and chromosome-scale assembly of the giantPleurodeles waltlgenome.</title>
        <authorList>
            <person name="Brown T."/>
            <person name="Elewa A."/>
            <person name="Iarovenko S."/>
            <person name="Subramanian E."/>
            <person name="Araus A.J."/>
            <person name="Petzold A."/>
            <person name="Susuki M."/>
            <person name="Suzuki K.-i.T."/>
            <person name="Hayashi T."/>
            <person name="Toyoda A."/>
            <person name="Oliveira C."/>
            <person name="Osipova E."/>
            <person name="Leigh N.D."/>
            <person name="Simon A."/>
            <person name="Yun M.H."/>
        </authorList>
    </citation>
    <scope>NUCLEOTIDE SEQUENCE</scope>
    <source>
        <strain evidence="1">20211129_DDA</strain>
        <tissue evidence="1">Liver</tissue>
    </source>
</reference>
<evidence type="ECO:0000313" key="2">
    <source>
        <dbReference type="Proteomes" id="UP001066276"/>
    </source>
</evidence>
<accession>A0AAV7PG48</accession>
<proteinExistence type="predicted"/>
<evidence type="ECO:0000313" key="1">
    <source>
        <dbReference type="EMBL" id="KAJ1125839.1"/>
    </source>
</evidence>
<protein>
    <submittedName>
        <fullName evidence="1">Uncharacterized protein</fullName>
    </submittedName>
</protein>
<dbReference type="InterPro" id="IPR045860">
    <property type="entry name" value="Snake_toxin-like_sf"/>
</dbReference>
<dbReference type="Proteomes" id="UP001066276">
    <property type="component" value="Chromosome 7"/>
</dbReference>
<sequence>MKSNKGAEFRKKIPYRICADNILSSLWSSLLHSKEHMDTMKPLLMFIVAASFCVRANGLQCYHCSFGQCMPENVTIVDCAPGQDTCQIIYKEAQYSSMVYNY</sequence>
<comment type="caution">
    <text evidence="1">The sequence shown here is derived from an EMBL/GenBank/DDBJ whole genome shotgun (WGS) entry which is preliminary data.</text>
</comment>